<organism evidence="1 2">
    <name type="scientific">Candidatus Woesebacteria bacterium GW2011_GWC1_43_10b</name>
    <dbReference type="NCBI Taxonomy" id="1618585"/>
    <lineage>
        <taxon>Bacteria</taxon>
        <taxon>Candidatus Woeseibacteriota</taxon>
    </lineage>
</organism>
<gene>
    <name evidence="1" type="ORF">UV56_C0020G0007</name>
</gene>
<name>A0A0G1F0K5_9BACT</name>
<dbReference type="EMBL" id="LCEY01000020">
    <property type="protein sequence ID" value="KKS80348.1"/>
    <property type="molecule type" value="Genomic_DNA"/>
</dbReference>
<comment type="caution">
    <text evidence="1">The sequence shown here is derived from an EMBL/GenBank/DDBJ whole genome shotgun (WGS) entry which is preliminary data.</text>
</comment>
<sequence length="142" mass="15090">MINIIVSTSIVKKMLIAVVLAAAFGLFGFSTDVKAADGTFRHAFTPHKDSVTGELVARLDNISSTSISSLVCVEARNVSTGVKTHLGCLKVNLDATMSSGTWAVQFGAPVHLLKSGTYSVSYNYQASDGTWHLVQPPATFVK</sequence>
<reference evidence="1 2" key="1">
    <citation type="journal article" date="2015" name="Nature">
        <title>rRNA introns, odd ribosomes, and small enigmatic genomes across a large radiation of phyla.</title>
        <authorList>
            <person name="Brown C.T."/>
            <person name="Hug L.A."/>
            <person name="Thomas B.C."/>
            <person name="Sharon I."/>
            <person name="Castelle C.J."/>
            <person name="Singh A."/>
            <person name="Wilkins M.J."/>
            <person name="Williams K.H."/>
            <person name="Banfield J.F."/>
        </authorList>
    </citation>
    <scope>NUCLEOTIDE SEQUENCE [LARGE SCALE GENOMIC DNA]</scope>
</reference>
<dbReference type="AlphaFoldDB" id="A0A0G1F0K5"/>
<dbReference type="Proteomes" id="UP000034611">
    <property type="component" value="Unassembled WGS sequence"/>
</dbReference>
<protein>
    <submittedName>
        <fullName evidence="1">Uncharacterized protein</fullName>
    </submittedName>
</protein>
<proteinExistence type="predicted"/>
<accession>A0A0G1F0K5</accession>
<evidence type="ECO:0000313" key="2">
    <source>
        <dbReference type="Proteomes" id="UP000034611"/>
    </source>
</evidence>
<evidence type="ECO:0000313" key="1">
    <source>
        <dbReference type="EMBL" id="KKS80348.1"/>
    </source>
</evidence>